<dbReference type="RefSeq" id="WP_033742421.1">
    <property type="nucleotide sequence ID" value="NZ_CP010979.1"/>
</dbReference>
<keyword evidence="1" id="KW-0472">Membrane</keyword>
<organism evidence="2 3">
    <name type="scientific">Pseudomonas putida S13.1.2</name>
    <dbReference type="NCBI Taxonomy" id="1384061"/>
    <lineage>
        <taxon>Bacteria</taxon>
        <taxon>Pseudomonadati</taxon>
        <taxon>Pseudomonadota</taxon>
        <taxon>Gammaproteobacteria</taxon>
        <taxon>Pseudomonadales</taxon>
        <taxon>Pseudomonadaceae</taxon>
        <taxon>Pseudomonas</taxon>
    </lineage>
</organism>
<sequence>MKRVTDQISKKQIYLLSFAAQAPAWFIVFAVVFPLAWYFSGSGLLGFASGVGLPAFLIRRSANKRIELANQLLEEVHHKTLASLGKVDYYHYGADGSLAVDVAAGQLAFIKVLPTMEILAPIVISVSDIIEFYYYDPGMTTTKYYGRDISTAQEVLMDNLSQMHERAKVRGLHIQVDNVQAPRIVVTMTVKEADHWVLIVRKLLEQSLEVTSSPVLVP</sequence>
<accession>A0AAU8RWK7</accession>
<reference evidence="2 3" key="1">
    <citation type="submission" date="2015-02" db="EMBL/GenBank/DDBJ databases">
        <title>Complete Genome Sequencing of Pseudomonas putida S13.1.2.</title>
        <authorList>
            <person name="Chong T.M."/>
            <person name="Chan K.G."/>
            <person name="Dessaux Y."/>
        </authorList>
    </citation>
    <scope>NUCLEOTIDE SEQUENCE [LARGE SCALE GENOMIC DNA]</scope>
    <source>
        <strain evidence="2 3">S13.1.2</strain>
    </source>
</reference>
<keyword evidence="1" id="KW-0812">Transmembrane</keyword>
<evidence type="ECO:0000256" key="1">
    <source>
        <dbReference type="SAM" id="Phobius"/>
    </source>
</evidence>
<keyword evidence="1" id="KW-1133">Transmembrane helix</keyword>
<gene>
    <name evidence="2" type="ORF">N805_10710</name>
</gene>
<feature type="transmembrane region" description="Helical" evidence="1">
    <location>
        <begin position="37"/>
        <end position="58"/>
    </location>
</feature>
<proteinExistence type="predicted"/>
<name>A0AAU8RWK7_PSEPU</name>
<protein>
    <submittedName>
        <fullName evidence="2">Uncharacterized protein</fullName>
    </submittedName>
</protein>
<feature type="transmembrane region" description="Helical" evidence="1">
    <location>
        <begin position="12"/>
        <end position="31"/>
    </location>
</feature>
<dbReference type="EMBL" id="CP010979">
    <property type="protein sequence ID" value="AJQ47661.1"/>
    <property type="molecule type" value="Genomic_DNA"/>
</dbReference>
<dbReference type="Proteomes" id="UP000033260">
    <property type="component" value="Chromosome"/>
</dbReference>
<evidence type="ECO:0000313" key="2">
    <source>
        <dbReference type="EMBL" id="AJQ47661.1"/>
    </source>
</evidence>
<evidence type="ECO:0000313" key="3">
    <source>
        <dbReference type="Proteomes" id="UP000033260"/>
    </source>
</evidence>
<dbReference type="AlphaFoldDB" id="A0AAU8RWK7"/>